<dbReference type="AlphaFoldDB" id="A0A7J3VTU0"/>
<comment type="caution">
    <text evidence="5">The sequence shown here is derived from an EMBL/GenBank/DDBJ whole genome shotgun (WGS) entry which is preliminary data.</text>
</comment>
<keyword evidence="1" id="KW-0805">Transcription regulation</keyword>
<gene>
    <name evidence="5" type="ORF">ENM31_03035</name>
</gene>
<keyword evidence="2" id="KW-0238">DNA-binding</keyword>
<dbReference type="PANTHER" id="PTHR43132:SF2">
    <property type="entry name" value="ARSENICAL RESISTANCE OPERON REPRESSOR ARSR-RELATED"/>
    <property type="match status" value="1"/>
</dbReference>
<dbReference type="CDD" id="cd00090">
    <property type="entry name" value="HTH_ARSR"/>
    <property type="match status" value="1"/>
</dbReference>
<dbReference type="InterPro" id="IPR001845">
    <property type="entry name" value="HTH_ArsR_DNA-bd_dom"/>
</dbReference>
<dbReference type="SMART" id="SM00418">
    <property type="entry name" value="HTH_ARSR"/>
    <property type="match status" value="1"/>
</dbReference>
<reference evidence="5" key="1">
    <citation type="journal article" date="2020" name="mSystems">
        <title>Genome- and Community-Level Interaction Insights into Carbon Utilization and Element Cycling Functions of Hydrothermarchaeota in Hydrothermal Sediment.</title>
        <authorList>
            <person name="Zhou Z."/>
            <person name="Liu Y."/>
            <person name="Xu W."/>
            <person name="Pan J."/>
            <person name="Luo Z.H."/>
            <person name="Li M."/>
        </authorList>
    </citation>
    <scope>NUCLEOTIDE SEQUENCE [LARGE SCALE GENOMIC DNA]</scope>
    <source>
        <strain evidence="5">SpSt-1074</strain>
    </source>
</reference>
<protein>
    <submittedName>
        <fullName evidence="5">ArsR family transcriptional regulator</fullName>
    </submittedName>
</protein>
<organism evidence="5">
    <name type="scientific">Caldiarchaeum subterraneum</name>
    <dbReference type="NCBI Taxonomy" id="311458"/>
    <lineage>
        <taxon>Archaea</taxon>
        <taxon>Nitrososphaerota</taxon>
        <taxon>Candidatus Caldarchaeales</taxon>
        <taxon>Candidatus Caldarchaeaceae</taxon>
        <taxon>Candidatus Caldarchaeum</taxon>
    </lineage>
</organism>
<feature type="domain" description="HTH arsR-type" evidence="4">
    <location>
        <begin position="8"/>
        <end position="102"/>
    </location>
</feature>
<dbReference type="EMBL" id="DRXH01000104">
    <property type="protein sequence ID" value="HHM44256.1"/>
    <property type="molecule type" value="Genomic_DNA"/>
</dbReference>
<dbReference type="InterPro" id="IPR051011">
    <property type="entry name" value="Metal_resp_trans_reg"/>
</dbReference>
<dbReference type="NCBIfam" id="NF033788">
    <property type="entry name" value="HTH_metalloreg"/>
    <property type="match status" value="1"/>
</dbReference>
<dbReference type="PRINTS" id="PR00778">
    <property type="entry name" value="HTHARSR"/>
</dbReference>
<evidence type="ECO:0000313" key="5">
    <source>
        <dbReference type="EMBL" id="HHM44256.1"/>
    </source>
</evidence>
<dbReference type="GO" id="GO:0003677">
    <property type="term" value="F:DNA binding"/>
    <property type="evidence" value="ECO:0007669"/>
    <property type="project" value="UniProtKB-KW"/>
</dbReference>
<accession>A0A7J3VTU0</accession>
<dbReference type="InterPro" id="IPR036390">
    <property type="entry name" value="WH_DNA-bd_sf"/>
</dbReference>
<dbReference type="InterPro" id="IPR011991">
    <property type="entry name" value="ArsR-like_HTH"/>
</dbReference>
<name>A0A7J3VTU0_CALS0</name>
<keyword evidence="3" id="KW-0804">Transcription</keyword>
<evidence type="ECO:0000259" key="4">
    <source>
        <dbReference type="PROSITE" id="PS50987"/>
    </source>
</evidence>
<dbReference type="GO" id="GO:0003700">
    <property type="term" value="F:DNA-binding transcription factor activity"/>
    <property type="evidence" value="ECO:0007669"/>
    <property type="project" value="InterPro"/>
</dbReference>
<dbReference type="InterPro" id="IPR036388">
    <property type="entry name" value="WH-like_DNA-bd_sf"/>
</dbReference>
<evidence type="ECO:0000256" key="3">
    <source>
        <dbReference type="ARBA" id="ARBA00023163"/>
    </source>
</evidence>
<evidence type="ECO:0000256" key="1">
    <source>
        <dbReference type="ARBA" id="ARBA00023015"/>
    </source>
</evidence>
<dbReference type="PANTHER" id="PTHR43132">
    <property type="entry name" value="ARSENICAL RESISTANCE OPERON REPRESSOR ARSR-RELATED"/>
    <property type="match status" value="1"/>
</dbReference>
<dbReference type="Gene3D" id="1.10.10.10">
    <property type="entry name" value="Winged helix-like DNA-binding domain superfamily/Winged helix DNA-binding domain"/>
    <property type="match status" value="1"/>
</dbReference>
<dbReference type="Pfam" id="PF01022">
    <property type="entry name" value="HTH_5"/>
    <property type="match status" value="1"/>
</dbReference>
<proteinExistence type="predicted"/>
<dbReference type="PROSITE" id="PS50987">
    <property type="entry name" value="HTH_ARSR_2"/>
    <property type="match status" value="1"/>
</dbReference>
<evidence type="ECO:0000256" key="2">
    <source>
        <dbReference type="ARBA" id="ARBA00023125"/>
    </source>
</evidence>
<dbReference type="SUPFAM" id="SSF46785">
    <property type="entry name" value="Winged helix' DNA-binding domain"/>
    <property type="match status" value="1"/>
</dbReference>
<sequence length="104" mass="11559">MSVGETITSEEFYEALAEFCKGQAHPKRLMILHLLMEGEKSVGELAEALGVGQPTVSQHLSYMKRSGVVNSRRDGNIVYYRLADKRIATACSIVSQIVKERMAK</sequence>